<evidence type="ECO:0000313" key="2">
    <source>
        <dbReference type="Proteomes" id="UP001057402"/>
    </source>
</evidence>
<protein>
    <submittedName>
        <fullName evidence="1">Uncharacterized protein</fullName>
    </submittedName>
</protein>
<name>A0ACB9QUN4_9MYRT</name>
<evidence type="ECO:0000313" key="1">
    <source>
        <dbReference type="EMBL" id="KAI4370636.1"/>
    </source>
</evidence>
<reference evidence="2" key="1">
    <citation type="journal article" date="2023" name="Front. Plant Sci.">
        <title>Chromosomal-level genome assembly of Melastoma candidum provides insights into trichome evolution.</title>
        <authorList>
            <person name="Zhong Y."/>
            <person name="Wu W."/>
            <person name="Sun C."/>
            <person name="Zou P."/>
            <person name="Liu Y."/>
            <person name="Dai S."/>
            <person name="Zhou R."/>
        </authorList>
    </citation>
    <scope>NUCLEOTIDE SEQUENCE [LARGE SCALE GENOMIC DNA]</scope>
</reference>
<comment type="caution">
    <text evidence="1">The sequence shown here is derived from an EMBL/GenBank/DDBJ whole genome shotgun (WGS) entry which is preliminary data.</text>
</comment>
<organism evidence="1 2">
    <name type="scientific">Melastoma candidum</name>
    <dbReference type="NCBI Taxonomy" id="119954"/>
    <lineage>
        <taxon>Eukaryota</taxon>
        <taxon>Viridiplantae</taxon>
        <taxon>Streptophyta</taxon>
        <taxon>Embryophyta</taxon>
        <taxon>Tracheophyta</taxon>
        <taxon>Spermatophyta</taxon>
        <taxon>Magnoliopsida</taxon>
        <taxon>eudicotyledons</taxon>
        <taxon>Gunneridae</taxon>
        <taxon>Pentapetalae</taxon>
        <taxon>rosids</taxon>
        <taxon>malvids</taxon>
        <taxon>Myrtales</taxon>
        <taxon>Melastomataceae</taxon>
        <taxon>Melastomatoideae</taxon>
        <taxon>Melastomateae</taxon>
        <taxon>Melastoma</taxon>
    </lineage>
</organism>
<gene>
    <name evidence="1" type="ORF">MLD38_018965</name>
</gene>
<accession>A0ACB9QUN4</accession>
<proteinExistence type="predicted"/>
<sequence>MVNRCSDDECADFLPWLERKAGVGVSSVLSIGKPVHGRALCANKDIKSGNCVMRIPFNASSMGEGIGHVAKLALVVQMEQKLAFWMGSLNQSSPIPWRIAQHYM</sequence>
<dbReference type="Proteomes" id="UP001057402">
    <property type="component" value="Chromosome 5"/>
</dbReference>
<dbReference type="EMBL" id="CM042884">
    <property type="protein sequence ID" value="KAI4370636.1"/>
    <property type="molecule type" value="Genomic_DNA"/>
</dbReference>
<keyword evidence="2" id="KW-1185">Reference proteome</keyword>